<protein>
    <submittedName>
        <fullName evidence="1">Uncharacterized protein</fullName>
    </submittedName>
</protein>
<dbReference type="AlphaFoldDB" id="F4XTR9"/>
<evidence type="ECO:0000313" key="1">
    <source>
        <dbReference type="EMBL" id="EGJ31895.1"/>
    </source>
</evidence>
<dbReference type="Proteomes" id="UP000003959">
    <property type="component" value="Unassembled WGS sequence"/>
</dbReference>
<organism evidence="1 2">
    <name type="scientific">Moorena producens 3L</name>
    <dbReference type="NCBI Taxonomy" id="489825"/>
    <lineage>
        <taxon>Bacteria</taxon>
        <taxon>Bacillati</taxon>
        <taxon>Cyanobacteriota</taxon>
        <taxon>Cyanophyceae</taxon>
        <taxon>Coleofasciculales</taxon>
        <taxon>Coleofasciculaceae</taxon>
        <taxon>Moorena</taxon>
    </lineage>
</organism>
<dbReference type="HOGENOM" id="CLU_2570042_0_0_3"/>
<keyword evidence="2" id="KW-1185">Reference proteome</keyword>
<dbReference type="EMBL" id="GL890930">
    <property type="protein sequence ID" value="EGJ31895.1"/>
    <property type="molecule type" value="Genomic_DNA"/>
</dbReference>
<evidence type="ECO:0000313" key="2">
    <source>
        <dbReference type="Proteomes" id="UP000003959"/>
    </source>
</evidence>
<accession>F4XTR9</accession>
<sequence>MCGTGILPVSCLFSGGQDAHSIFSGGQDAHSIPIQREDSAHLTQLLVGKNPLVLLTIIEPIILPTLLNNWWAKTLWCLSQL</sequence>
<gene>
    <name evidence="1" type="ORF">LYNGBM3L_32330</name>
</gene>
<reference evidence="2" key="1">
    <citation type="journal article" date="2011" name="Proc. Natl. Acad. Sci. U.S.A.">
        <title>Genomic insights into the physiology and ecology of the marine filamentous cyanobacterium Lyngbya majuscula.</title>
        <authorList>
            <person name="Jones A.C."/>
            <person name="Monroe E.A."/>
            <person name="Podell S."/>
            <person name="Hess W.R."/>
            <person name="Klages S."/>
            <person name="Esquenazi E."/>
            <person name="Niessen S."/>
            <person name="Hoover H."/>
            <person name="Rothmann M."/>
            <person name="Lasken R.S."/>
            <person name="Yates J.R.III."/>
            <person name="Reinhardt R."/>
            <person name="Kube M."/>
            <person name="Burkart M.D."/>
            <person name="Allen E.E."/>
            <person name="Dorrestein P.C."/>
            <person name="Gerwick W.H."/>
            <person name="Gerwick L."/>
        </authorList>
    </citation>
    <scope>NUCLEOTIDE SEQUENCE [LARGE SCALE GENOMIC DNA]</scope>
    <source>
        <strain evidence="2">3L</strain>
    </source>
</reference>
<name>F4XTR9_9CYAN</name>
<proteinExistence type="predicted"/>